<dbReference type="AlphaFoldDB" id="A0A7C3F647"/>
<protein>
    <recommendedName>
        <fullName evidence="2">Alpha-galactosidase NEW3 domain-containing protein</fullName>
    </recommendedName>
</protein>
<dbReference type="PANTHER" id="PTHR35902:SF3">
    <property type="entry name" value="NPCBM-ASSOCIATED, NEW3 DOMAIN OF ALPHA-GALACTOSIDASE"/>
    <property type="match status" value="1"/>
</dbReference>
<evidence type="ECO:0000313" key="3">
    <source>
        <dbReference type="EMBL" id="HFK20762.1"/>
    </source>
</evidence>
<gene>
    <name evidence="3" type="ORF">ENS19_05695</name>
</gene>
<keyword evidence="1" id="KW-0812">Transmembrane</keyword>
<dbReference type="InterPro" id="IPR013783">
    <property type="entry name" value="Ig-like_fold"/>
</dbReference>
<dbReference type="PANTHER" id="PTHR35902">
    <property type="entry name" value="S-LAYER DOMAIN-LIKE PROTEIN-RELATED"/>
    <property type="match status" value="1"/>
</dbReference>
<organism evidence="3">
    <name type="scientific">Candidatus Methanomethylicus mesodigestus</name>
    <dbReference type="NCBI Taxonomy" id="1867258"/>
    <lineage>
        <taxon>Archaea</taxon>
        <taxon>Thermoproteota</taxon>
        <taxon>Methanosuratincolia</taxon>
        <taxon>Candidatus Methanomethylicales</taxon>
        <taxon>Candidatus Methanomethylicaceae</taxon>
        <taxon>Candidatus Methanomethylicus</taxon>
    </lineage>
</organism>
<evidence type="ECO:0000256" key="1">
    <source>
        <dbReference type="SAM" id="Phobius"/>
    </source>
</evidence>
<feature type="domain" description="Alpha-galactosidase NEW3" evidence="2">
    <location>
        <begin position="81"/>
        <end position="163"/>
    </location>
</feature>
<dbReference type="Pfam" id="PF10633">
    <property type="entry name" value="NPCBM_assoc"/>
    <property type="match status" value="1"/>
</dbReference>
<keyword evidence="1" id="KW-1133">Transmembrane helix</keyword>
<dbReference type="InterPro" id="IPR018905">
    <property type="entry name" value="A-galactase_NEW3"/>
</dbReference>
<dbReference type="EMBL" id="DSTX01000011">
    <property type="protein sequence ID" value="HFK20762.1"/>
    <property type="molecule type" value="Genomic_DNA"/>
</dbReference>
<comment type="caution">
    <text evidence="3">The sequence shown here is derived from an EMBL/GenBank/DDBJ whole genome shotgun (WGS) entry which is preliminary data.</text>
</comment>
<accession>A0A7C3F647</accession>
<feature type="transmembrane region" description="Helical" evidence="1">
    <location>
        <begin position="556"/>
        <end position="577"/>
    </location>
</feature>
<reference evidence="3" key="1">
    <citation type="journal article" date="2020" name="mSystems">
        <title>Genome- and Community-Level Interaction Insights into Carbon Utilization and Element Cycling Functions of Hydrothermarchaeota in Hydrothermal Sediment.</title>
        <authorList>
            <person name="Zhou Z."/>
            <person name="Liu Y."/>
            <person name="Xu W."/>
            <person name="Pan J."/>
            <person name="Luo Z.H."/>
            <person name="Li M."/>
        </authorList>
    </citation>
    <scope>NUCLEOTIDE SEQUENCE [LARGE SCALE GENOMIC DNA]</scope>
    <source>
        <strain evidence="3">SpSt-468</strain>
    </source>
</reference>
<dbReference type="Gene3D" id="2.60.40.10">
    <property type="entry name" value="Immunoglobulins"/>
    <property type="match status" value="2"/>
</dbReference>
<sequence>MGARFFNMNQISRCQKAALKIILCRSRSSRTPRHLMGAQHAAAVGACLVMALLLLSNMMIGSVCAPLPPDLRVSSNPQSLQAGAENEVQFQVLNSGENVATSVYVTLSMPAGTGGASMILIGSDGRFFLGNLGANESAAFNATIYVSPTAAGGLYQVTLTLAYTYGTPRSESRLLGFQVQPINAKGAIITAEMLSNELAAGAPNNLTLRLTNVGDATASSVIVSLALPGGAASAPLALIGSDGRWTIPSLGAGESLDIPVSVYASPSAIGSFYQASVSLTYSDWIKAKQETRSIYLSVPSQDLPSTMFEVSIYPQELKAGAINEVQLNIRNTASTPARSVSISIALPGMGASTSQYVLLGSGSTWQFAAIDGGEEVRLNLSIFVTPAASGTASYFTVTASYTDVNFKTRQQTNYLGVIARGSINLVVLGTSTFPQKVQDGKQFSMTATIINLGTAAAQSVIFTPSGAPQLVPASTSNIFLGDLGVNVPSSLTLTLIAQNATPGVYRLNLSYTYKDSLGQFFSSQLEVPVRITIDNASASTSSANGSSGSILGAQGGGLFAAAIASVAIVGIILYILVRKRRLSEPRGSV</sequence>
<keyword evidence="1" id="KW-0472">Membrane</keyword>
<name>A0A7C3F647_9CREN</name>
<evidence type="ECO:0000259" key="2">
    <source>
        <dbReference type="Pfam" id="PF10633"/>
    </source>
</evidence>
<proteinExistence type="predicted"/>